<gene>
    <name evidence="1" type="ORF">D2962_11625</name>
</gene>
<dbReference type="SFLD" id="SFLDG01129">
    <property type="entry name" value="C1.5:_HAD__Beta-PGM__Phosphata"/>
    <property type="match status" value="1"/>
</dbReference>
<protein>
    <submittedName>
        <fullName evidence="1">HAD family hydrolase</fullName>
    </submittedName>
</protein>
<dbReference type="InterPro" id="IPR041492">
    <property type="entry name" value="HAD_2"/>
</dbReference>
<dbReference type="AlphaFoldDB" id="A0A3G2R6W3"/>
<dbReference type="Proteomes" id="UP000280960">
    <property type="component" value="Chromosome"/>
</dbReference>
<dbReference type="InterPro" id="IPR023198">
    <property type="entry name" value="PGP-like_dom2"/>
</dbReference>
<dbReference type="Gene3D" id="1.10.150.240">
    <property type="entry name" value="Putative phosphatase, domain 2"/>
    <property type="match status" value="1"/>
</dbReference>
<dbReference type="GO" id="GO:0005829">
    <property type="term" value="C:cytosol"/>
    <property type="evidence" value="ECO:0007669"/>
    <property type="project" value="TreeGrafter"/>
</dbReference>
<evidence type="ECO:0000313" key="1">
    <source>
        <dbReference type="EMBL" id="AYO31161.1"/>
    </source>
</evidence>
<dbReference type="FunFam" id="3.40.50.1000:FF:000022">
    <property type="entry name" value="Phosphoglycolate phosphatase"/>
    <property type="match status" value="1"/>
</dbReference>
<dbReference type="InterPro" id="IPR006439">
    <property type="entry name" value="HAD-SF_hydro_IA"/>
</dbReference>
<evidence type="ECO:0000313" key="2">
    <source>
        <dbReference type="Proteomes" id="UP000280960"/>
    </source>
</evidence>
<dbReference type="SFLD" id="SFLDG01135">
    <property type="entry name" value="C1.5.6:_HAD__Beta-PGM__Phospha"/>
    <property type="match status" value="1"/>
</dbReference>
<keyword evidence="2" id="KW-1185">Reference proteome</keyword>
<dbReference type="NCBIfam" id="TIGR01549">
    <property type="entry name" value="HAD-SF-IA-v1"/>
    <property type="match status" value="1"/>
</dbReference>
<name>A0A3G2R6W3_9FIRM</name>
<dbReference type="InterPro" id="IPR036412">
    <property type="entry name" value="HAD-like_sf"/>
</dbReference>
<accession>A0A3G2R6W3</accession>
<dbReference type="GO" id="GO:0008967">
    <property type="term" value="F:phosphoglycolate phosphatase activity"/>
    <property type="evidence" value="ECO:0007669"/>
    <property type="project" value="TreeGrafter"/>
</dbReference>
<dbReference type="Pfam" id="PF13419">
    <property type="entry name" value="HAD_2"/>
    <property type="match status" value="1"/>
</dbReference>
<dbReference type="Gene3D" id="3.40.50.1000">
    <property type="entry name" value="HAD superfamily/HAD-like"/>
    <property type="match status" value="1"/>
</dbReference>
<dbReference type="PRINTS" id="PR00413">
    <property type="entry name" value="HADHALOGNASE"/>
</dbReference>
<proteinExistence type="predicted"/>
<dbReference type="SUPFAM" id="SSF56784">
    <property type="entry name" value="HAD-like"/>
    <property type="match status" value="1"/>
</dbReference>
<organism evidence="1 2">
    <name type="scientific">Biomaibacter acetigenes</name>
    <dbReference type="NCBI Taxonomy" id="2316383"/>
    <lineage>
        <taxon>Bacteria</taxon>
        <taxon>Bacillati</taxon>
        <taxon>Bacillota</taxon>
        <taxon>Clostridia</taxon>
        <taxon>Thermosediminibacterales</taxon>
        <taxon>Tepidanaerobacteraceae</taxon>
        <taxon>Biomaibacter</taxon>
    </lineage>
</organism>
<dbReference type="InterPro" id="IPR023214">
    <property type="entry name" value="HAD_sf"/>
</dbReference>
<keyword evidence="1" id="KW-0378">Hydrolase</keyword>
<dbReference type="PANTHER" id="PTHR43434">
    <property type="entry name" value="PHOSPHOGLYCOLATE PHOSPHATASE"/>
    <property type="match status" value="1"/>
</dbReference>
<dbReference type="PANTHER" id="PTHR43434:SF1">
    <property type="entry name" value="PHOSPHOGLYCOLATE PHOSPHATASE"/>
    <property type="match status" value="1"/>
</dbReference>
<dbReference type="KEGG" id="bacg:D2962_11625"/>
<dbReference type="GO" id="GO:0006281">
    <property type="term" value="P:DNA repair"/>
    <property type="evidence" value="ECO:0007669"/>
    <property type="project" value="TreeGrafter"/>
</dbReference>
<reference evidence="1 2" key="1">
    <citation type="submission" date="2018-10" db="EMBL/GenBank/DDBJ databases">
        <authorList>
            <person name="Zhang X."/>
        </authorList>
    </citation>
    <scope>NUCLEOTIDE SEQUENCE [LARGE SCALE GENOMIC DNA]</scope>
    <source>
        <strain evidence="1 2">SK-G1</strain>
    </source>
</reference>
<dbReference type="SFLD" id="SFLDS00003">
    <property type="entry name" value="Haloacid_Dehalogenase"/>
    <property type="match status" value="1"/>
</dbReference>
<sequence length="220" mass="24965">MKYEAVLFDLDGTLLDTLQDLADSMNSVLLSMGFTIHDMEKYRYFVGDGMYNLVLRTLPPDKREETIINQCLKKLNEEYGRRWADTTRPYEGIPELLDRLSEMGLKKAVLSNKPHDFTRLIIDKLLPSWSFDVVLGQREGVPKKPDPTAALEIVNKLNVPPERFLYLGDTNTDMKTANAAGMYSVGVLWGFREADELIESGAKVLIKHPNELLNILSGQE</sequence>
<dbReference type="EMBL" id="CP033169">
    <property type="protein sequence ID" value="AYO31161.1"/>
    <property type="molecule type" value="Genomic_DNA"/>
</dbReference>
<dbReference type="InterPro" id="IPR050155">
    <property type="entry name" value="HAD-like_hydrolase_sf"/>
</dbReference>
<dbReference type="RefSeq" id="WP_120768546.1">
    <property type="nucleotide sequence ID" value="NZ_CP033169.1"/>
</dbReference>
<dbReference type="NCBIfam" id="TIGR01509">
    <property type="entry name" value="HAD-SF-IA-v3"/>
    <property type="match status" value="1"/>
</dbReference>